<dbReference type="OrthoDB" id="8454478at2"/>
<dbReference type="RefSeq" id="WP_080038522.1">
    <property type="nucleotide sequence ID" value="NZ_CP017717.1"/>
</dbReference>
<dbReference type="SUPFAM" id="SSF53335">
    <property type="entry name" value="S-adenosyl-L-methionine-dependent methyltransferases"/>
    <property type="match status" value="1"/>
</dbReference>
<dbReference type="Proteomes" id="UP000190797">
    <property type="component" value="Chromosome"/>
</dbReference>
<reference evidence="2" key="1">
    <citation type="journal article" date="2017" name="Med. Chem. Commun.">
        <title>Nonomuraea sp. ATCC 55076 harbours the largest actinomycete chromosome to date and the kistamicin biosynthetic gene cluster.</title>
        <authorList>
            <person name="Nazari B."/>
            <person name="Forneris C.C."/>
            <person name="Gibson M.I."/>
            <person name="Moon K."/>
            <person name="Schramma K.R."/>
            <person name="Seyedsayamdost M.R."/>
        </authorList>
    </citation>
    <scope>NUCLEOTIDE SEQUENCE [LARGE SCALE GENOMIC DNA]</scope>
    <source>
        <strain evidence="2">ATCC 55076</strain>
    </source>
</reference>
<dbReference type="Gene3D" id="3.40.50.150">
    <property type="entry name" value="Vaccinia Virus protein VP39"/>
    <property type="match status" value="1"/>
</dbReference>
<keyword evidence="2" id="KW-1185">Reference proteome</keyword>
<name>A0A1U9ZWM8_9ACTN</name>
<protein>
    <recommendedName>
        <fullName evidence="3">Methyltransferase</fullName>
    </recommendedName>
</protein>
<proteinExistence type="predicted"/>
<gene>
    <name evidence="1" type="ORF">BKM31_13625</name>
</gene>
<dbReference type="STRING" id="1909395.BKM31_13625"/>
<dbReference type="AlphaFoldDB" id="A0A1U9ZWM8"/>
<evidence type="ECO:0000313" key="2">
    <source>
        <dbReference type="Proteomes" id="UP000190797"/>
    </source>
</evidence>
<dbReference type="KEGG" id="noa:BKM31_13625"/>
<accession>A0A1U9ZWM8</accession>
<sequence>MTTSPKDAYYDLCQRLLGPWRTTELTGAQLCEVGETIYGRAEHFSLYGVAAPAMADAGLRVFGRTAVECCTDLMAVAVAHAVADLHAPPDMAGDSFVAELFCGSGNLGVHLGWTLGRPVYAAELDPLVYQATRHNLGSVGAATRLQQIDYRELLPGLPARGPGDTYIVEPPWGCAISPAGLDLLGTSPPVPEILDDILRARDGRSCLVGIKTIDRILHDSLNVAFADARHLRTITSERPFPDGSRMQFHFYRIGSGT</sequence>
<evidence type="ECO:0000313" key="1">
    <source>
        <dbReference type="EMBL" id="AQZ62366.1"/>
    </source>
</evidence>
<evidence type="ECO:0008006" key="3">
    <source>
        <dbReference type="Google" id="ProtNLM"/>
    </source>
</evidence>
<organism evidence="1 2">
    <name type="scientific">[Actinomadura] parvosata subsp. kistnae</name>
    <dbReference type="NCBI Taxonomy" id="1909395"/>
    <lineage>
        <taxon>Bacteria</taxon>
        <taxon>Bacillati</taxon>
        <taxon>Actinomycetota</taxon>
        <taxon>Actinomycetes</taxon>
        <taxon>Streptosporangiales</taxon>
        <taxon>Streptosporangiaceae</taxon>
        <taxon>Nonomuraea</taxon>
    </lineage>
</organism>
<dbReference type="EMBL" id="CP017717">
    <property type="protein sequence ID" value="AQZ62366.1"/>
    <property type="molecule type" value="Genomic_DNA"/>
</dbReference>
<dbReference type="InterPro" id="IPR029063">
    <property type="entry name" value="SAM-dependent_MTases_sf"/>
</dbReference>